<name>A0A838CGE4_9CORY</name>
<organism evidence="2 3">
    <name type="scientific">Corynebacterium wankanglinii</name>
    <dbReference type="NCBI Taxonomy" id="2735136"/>
    <lineage>
        <taxon>Bacteria</taxon>
        <taxon>Bacillati</taxon>
        <taxon>Actinomycetota</taxon>
        <taxon>Actinomycetes</taxon>
        <taxon>Mycobacteriales</taxon>
        <taxon>Corynebacteriaceae</taxon>
        <taxon>Corynebacterium</taxon>
    </lineage>
</organism>
<gene>
    <name evidence="2" type="ORF">HMC16_00150</name>
</gene>
<evidence type="ECO:0000256" key="1">
    <source>
        <dbReference type="SAM" id="MobiDB-lite"/>
    </source>
</evidence>
<sequence length="173" mass="18486">MQSNDATAGTDQDKTDAPAAESTEITPKDEQPQAKAMSVEDYEAALKAARQEAAKYRTQRNEVRTELENVSKANKSDADRISALERKAAESDLRAARATLAQSTGLPQEVIVGANPDEMEAATEALKAHIDTIVEQRVAAALAERKTMPVVAGENAGGQPLEGGDWLSKALRL</sequence>
<dbReference type="RefSeq" id="WP_181193767.1">
    <property type="nucleotide sequence ID" value="NZ_JABFEE010000001.1"/>
</dbReference>
<reference evidence="2 3" key="1">
    <citation type="submission" date="2020-05" db="EMBL/GenBank/DDBJ databases">
        <title>Descriptions of Corynebacterium xxxx sp. nov., Corynebacterium yyyy sp. nov. and Corynebacterium zzzz sp. nov.</title>
        <authorList>
            <person name="Zhang G."/>
        </authorList>
    </citation>
    <scope>NUCLEOTIDE SEQUENCE [LARGE SCALE GENOMIC DNA]</scope>
    <source>
        <strain evidence="3">zg-915</strain>
    </source>
</reference>
<evidence type="ECO:0000313" key="3">
    <source>
        <dbReference type="Proteomes" id="UP000581408"/>
    </source>
</evidence>
<feature type="region of interest" description="Disordered" evidence="1">
    <location>
        <begin position="53"/>
        <end position="79"/>
    </location>
</feature>
<evidence type="ECO:0008006" key="4">
    <source>
        <dbReference type="Google" id="ProtNLM"/>
    </source>
</evidence>
<dbReference type="AlphaFoldDB" id="A0A838CGE4"/>
<dbReference type="Proteomes" id="UP000581408">
    <property type="component" value="Unassembled WGS sequence"/>
</dbReference>
<proteinExistence type="predicted"/>
<accession>A0A838CGE4</accession>
<comment type="caution">
    <text evidence="2">The sequence shown here is derived from an EMBL/GenBank/DDBJ whole genome shotgun (WGS) entry which is preliminary data.</text>
</comment>
<protein>
    <recommendedName>
        <fullName evidence="4">DUF4355 domain-containing protein</fullName>
    </recommendedName>
</protein>
<dbReference type="EMBL" id="JABFEE010000001">
    <property type="protein sequence ID" value="MBA1834158.1"/>
    <property type="molecule type" value="Genomic_DNA"/>
</dbReference>
<feature type="compositionally biased region" description="Polar residues" evidence="1">
    <location>
        <begin position="1"/>
        <end position="10"/>
    </location>
</feature>
<feature type="region of interest" description="Disordered" evidence="1">
    <location>
        <begin position="1"/>
        <end position="38"/>
    </location>
</feature>
<evidence type="ECO:0000313" key="2">
    <source>
        <dbReference type="EMBL" id="MBA1834158.1"/>
    </source>
</evidence>